<dbReference type="KEGG" id="cut:CUTER_08255"/>
<dbReference type="InterPro" id="IPR015069">
    <property type="entry name" value="2H-PEstase_DUF1868"/>
</dbReference>
<evidence type="ECO:0000259" key="1">
    <source>
        <dbReference type="Pfam" id="PF08975"/>
    </source>
</evidence>
<dbReference type="OrthoDB" id="151828at2"/>
<gene>
    <name evidence="2" type="ORF">CUTER_08255</name>
</gene>
<proteinExistence type="predicted"/>
<dbReference type="EMBL" id="CP011546">
    <property type="protein sequence ID" value="AKK11636.1"/>
    <property type="molecule type" value="Genomic_DNA"/>
</dbReference>
<dbReference type="RefSeq" id="WP_047260009.1">
    <property type="nucleotide sequence ID" value="NZ_CP011546.1"/>
</dbReference>
<dbReference type="PATRIC" id="fig|1072256.5.peg.1630"/>
<dbReference type="SUPFAM" id="SSF55144">
    <property type="entry name" value="LigT-like"/>
    <property type="match status" value="1"/>
</dbReference>
<name>A0A0G3HE95_9CORY</name>
<feature type="domain" description="DUF1868" evidence="1">
    <location>
        <begin position="19"/>
        <end position="126"/>
    </location>
</feature>
<evidence type="ECO:0000313" key="2">
    <source>
        <dbReference type="EMBL" id="AKK11636.1"/>
    </source>
</evidence>
<reference evidence="2 3" key="1">
    <citation type="journal article" date="2015" name="Genome Announc.">
        <title>Virulence Factor Genes Detected in the Complete Genome Sequence of Corynebacterium uterequi DSM 45634, Isolated from the Uterus of a Maiden Mare.</title>
        <authorList>
            <person name="Ruckert C."/>
            <person name="Kriete M."/>
            <person name="Jaenicke S."/>
            <person name="Winkler A."/>
            <person name="Tauch A."/>
        </authorList>
    </citation>
    <scope>NUCLEOTIDE SEQUENCE [LARGE SCALE GENOMIC DNA]</scope>
    <source>
        <strain evidence="2 3">DSM 45634</strain>
    </source>
</reference>
<keyword evidence="3" id="KW-1185">Reference proteome</keyword>
<sequence length="236" mass="26848">MTTNNTPTRWVNNPFTWEKFDTRGRALRHRGSTLISYLVADSPLYEVCGRILDDIHAEGCAPDFGLLPLSSMHMTVFPGLKDPSYLNQRELWPEGIDVDQPFTETVQQLRQRLVVADIRAPQHVTMIPKGVYPLHQSLTIEQVPATAADAAELHRFRTEVAAAFGFPAPVLGEYRFHTSLGYRLTRMTQESREQSELLEQRYSQWVRQAGATELEPVAFCAFNDMLSFAPILHFRA</sequence>
<dbReference type="AlphaFoldDB" id="A0A0G3HE95"/>
<dbReference type="STRING" id="1072256.CUTER_08255"/>
<organism evidence="2 3">
    <name type="scientific">Corynebacterium uterequi</name>
    <dbReference type="NCBI Taxonomy" id="1072256"/>
    <lineage>
        <taxon>Bacteria</taxon>
        <taxon>Bacillati</taxon>
        <taxon>Actinomycetota</taxon>
        <taxon>Actinomycetes</taxon>
        <taxon>Mycobacteriales</taxon>
        <taxon>Corynebacteriaceae</taxon>
        <taxon>Corynebacterium</taxon>
    </lineage>
</organism>
<protein>
    <recommendedName>
        <fullName evidence="1">DUF1868 domain-containing protein</fullName>
    </recommendedName>
</protein>
<reference evidence="3" key="2">
    <citation type="submission" date="2015-05" db="EMBL/GenBank/DDBJ databases">
        <title>Complete genome sequence of Corynebacterium uterequi DSM 45634, isolated from the uterus of a maiden mare.</title>
        <authorList>
            <person name="Ruckert C."/>
            <person name="Albersmeier A."/>
            <person name="Winkler A."/>
            <person name="Tauch A."/>
        </authorList>
    </citation>
    <scope>NUCLEOTIDE SEQUENCE [LARGE SCALE GENOMIC DNA]</scope>
    <source>
        <strain evidence="3">DSM 45634</strain>
    </source>
</reference>
<accession>A0A0G3HE95</accession>
<evidence type="ECO:0000313" key="3">
    <source>
        <dbReference type="Proteomes" id="UP000035548"/>
    </source>
</evidence>
<dbReference type="Proteomes" id="UP000035548">
    <property type="component" value="Chromosome"/>
</dbReference>
<dbReference type="Pfam" id="PF08975">
    <property type="entry name" value="2H-phosphodiest"/>
    <property type="match status" value="1"/>
</dbReference>
<dbReference type="Gene3D" id="3.90.1140.10">
    <property type="entry name" value="Cyclic phosphodiesterase"/>
    <property type="match status" value="1"/>
</dbReference>
<dbReference type="InterPro" id="IPR009097">
    <property type="entry name" value="Cyclic_Pdiesterase"/>
</dbReference>